<dbReference type="OrthoDB" id="2569176at2759"/>
<dbReference type="EMBL" id="KI894007">
    <property type="protein sequence ID" value="OCF53443.1"/>
    <property type="molecule type" value="Genomic_DNA"/>
</dbReference>
<dbReference type="Proteomes" id="UP000094020">
    <property type="component" value="Chromosome 1"/>
</dbReference>
<dbReference type="RefSeq" id="XP_019014662.1">
    <property type="nucleotide sequence ID" value="XM_019152524.1"/>
</dbReference>
<evidence type="ECO:0000313" key="1">
    <source>
        <dbReference type="EMBL" id="OCF53443.1"/>
    </source>
</evidence>
<keyword evidence="3" id="KW-1185">Reference proteome</keyword>
<accession>A0A1B9ID71</accession>
<evidence type="ECO:0008006" key="4">
    <source>
        <dbReference type="Google" id="ProtNLM"/>
    </source>
</evidence>
<reference evidence="1" key="3">
    <citation type="submission" date="2016-07" db="EMBL/GenBank/DDBJ databases">
        <title>Evolution of pathogenesis and genome organization in the Tremellales.</title>
        <authorList>
            <person name="Cuomo C."/>
            <person name="Litvintseva A."/>
            <person name="Heitman J."/>
            <person name="Chen Y."/>
            <person name="Sun S."/>
            <person name="Springer D."/>
            <person name="Dromer F."/>
            <person name="Young S."/>
            <person name="Zeng Q."/>
            <person name="Chapman S."/>
            <person name="Gujja S."/>
            <person name="Saif S."/>
            <person name="Birren B."/>
        </authorList>
    </citation>
    <scope>NUCLEOTIDE SEQUENCE</scope>
    <source>
        <strain evidence="1">CBS 10737</strain>
    </source>
</reference>
<dbReference type="AlphaFoldDB" id="A0A1B9ID71"/>
<reference evidence="2" key="4">
    <citation type="submission" date="2024-02" db="EMBL/GenBank/DDBJ databases">
        <title>Comparative genomics of Cryptococcus and Kwoniella reveals pathogenesis evolution and contrasting modes of karyotype evolution via chromosome fusion or intercentromeric recombination.</title>
        <authorList>
            <person name="Coelho M.A."/>
            <person name="David-Palma M."/>
            <person name="Shea T."/>
            <person name="Bowers K."/>
            <person name="McGinley-Smith S."/>
            <person name="Mohammad A.W."/>
            <person name="Gnirke A."/>
            <person name="Yurkov A.M."/>
            <person name="Nowrousian M."/>
            <person name="Sun S."/>
            <person name="Cuomo C.A."/>
            <person name="Heitman J."/>
        </authorList>
    </citation>
    <scope>NUCLEOTIDE SEQUENCE</scope>
    <source>
        <strain evidence="2">CBS 10737</strain>
    </source>
</reference>
<name>A0A1B9ID71_9TREE</name>
<protein>
    <recommendedName>
        <fullName evidence="4">BTB domain-containing protein</fullName>
    </recommendedName>
</protein>
<dbReference type="KEGG" id="kpin:30169115"/>
<sequence length="241" mass="27406">MPVAPEITSFSLKAGTSNVRKVAKSHPFHRYGDLELRSTDNTIFKVMSQRLVDVSDVFKNMLEIGNSDVTVDNKRKFLDAANVINTGLSTPELEIFLDLISVAKPMMPDVNYATALNLFDFCDKFDVNKRVRNRVGSELFLRAKLEGFQWDLLIWAANHNDLTVAREALERMNNIYFLIPSMLGADGKINKKLFWEAMSMLPAAWQIALLRLSLTSSHNLNPRHMSVCRDWKGLAEKFQPV</sequence>
<evidence type="ECO:0000313" key="2">
    <source>
        <dbReference type="EMBL" id="WWC66675.1"/>
    </source>
</evidence>
<reference evidence="1" key="1">
    <citation type="submission" date="2013-07" db="EMBL/GenBank/DDBJ databases">
        <title>The Genome Sequence of Cryptococcus pinus CBS10737.</title>
        <authorList>
            <consortium name="The Broad Institute Genome Sequencing Platform"/>
            <person name="Cuomo C."/>
            <person name="Litvintseva A."/>
            <person name="Chen Y."/>
            <person name="Heitman J."/>
            <person name="Sun S."/>
            <person name="Springer D."/>
            <person name="Dromer F."/>
            <person name="Young S.K."/>
            <person name="Zeng Q."/>
            <person name="Gargeya S."/>
            <person name="Fitzgerald M."/>
            <person name="Abouelleil A."/>
            <person name="Alvarado L."/>
            <person name="Berlin A.M."/>
            <person name="Chapman S.B."/>
            <person name="Dewar J."/>
            <person name="Goldberg J."/>
            <person name="Griggs A."/>
            <person name="Gujja S."/>
            <person name="Hansen M."/>
            <person name="Howarth C."/>
            <person name="Imamovic A."/>
            <person name="Larimer J."/>
            <person name="McCowan C."/>
            <person name="Murphy C."/>
            <person name="Pearson M."/>
            <person name="Priest M."/>
            <person name="Roberts A."/>
            <person name="Saif S."/>
            <person name="Shea T."/>
            <person name="Sykes S."/>
            <person name="Wortman J."/>
            <person name="Nusbaum C."/>
            <person name="Birren B."/>
        </authorList>
    </citation>
    <scope>NUCLEOTIDE SEQUENCE [LARGE SCALE GENOMIC DNA]</scope>
    <source>
        <strain evidence="1">CBS 10737</strain>
    </source>
</reference>
<evidence type="ECO:0000313" key="3">
    <source>
        <dbReference type="Proteomes" id="UP000094020"/>
    </source>
</evidence>
<proteinExistence type="predicted"/>
<dbReference type="EMBL" id="CP144519">
    <property type="protein sequence ID" value="WWC66675.1"/>
    <property type="molecule type" value="Genomic_DNA"/>
</dbReference>
<gene>
    <name evidence="1" type="ORF">I206_00746</name>
    <name evidence="2" type="ORF">I206_100579</name>
</gene>
<reference evidence="2" key="2">
    <citation type="submission" date="2013-07" db="EMBL/GenBank/DDBJ databases">
        <authorList>
            <consortium name="The Broad Institute Genome Sequencing Platform"/>
            <person name="Cuomo C."/>
            <person name="Litvintseva A."/>
            <person name="Chen Y."/>
            <person name="Heitman J."/>
            <person name="Sun S."/>
            <person name="Springer D."/>
            <person name="Dromer F."/>
            <person name="Young S.K."/>
            <person name="Zeng Q."/>
            <person name="Gargeya S."/>
            <person name="Fitzgerald M."/>
            <person name="Abouelleil A."/>
            <person name="Alvarado L."/>
            <person name="Berlin A.M."/>
            <person name="Chapman S.B."/>
            <person name="Dewar J."/>
            <person name="Goldberg J."/>
            <person name="Griggs A."/>
            <person name="Gujja S."/>
            <person name="Hansen M."/>
            <person name="Howarth C."/>
            <person name="Imamovic A."/>
            <person name="Larimer J."/>
            <person name="McCowan C."/>
            <person name="Murphy C."/>
            <person name="Pearson M."/>
            <person name="Priest M."/>
            <person name="Roberts A."/>
            <person name="Saif S."/>
            <person name="Shea T."/>
            <person name="Sykes S."/>
            <person name="Wortman J."/>
            <person name="Nusbaum C."/>
            <person name="Birren B."/>
        </authorList>
    </citation>
    <scope>NUCLEOTIDE SEQUENCE</scope>
    <source>
        <strain evidence="2">CBS 10737</strain>
    </source>
</reference>
<dbReference type="GeneID" id="30169115"/>
<organism evidence="1">
    <name type="scientific">Kwoniella pini CBS 10737</name>
    <dbReference type="NCBI Taxonomy" id="1296096"/>
    <lineage>
        <taxon>Eukaryota</taxon>
        <taxon>Fungi</taxon>
        <taxon>Dikarya</taxon>
        <taxon>Basidiomycota</taxon>
        <taxon>Agaricomycotina</taxon>
        <taxon>Tremellomycetes</taxon>
        <taxon>Tremellales</taxon>
        <taxon>Cryptococcaceae</taxon>
        <taxon>Kwoniella</taxon>
    </lineage>
</organism>